<dbReference type="Gene3D" id="1.10.238.10">
    <property type="entry name" value="EF-hand"/>
    <property type="match status" value="1"/>
</dbReference>
<dbReference type="SUPFAM" id="SSF47473">
    <property type="entry name" value="EF-hand"/>
    <property type="match status" value="1"/>
</dbReference>
<dbReference type="InterPro" id="IPR011992">
    <property type="entry name" value="EF-hand-dom_pair"/>
</dbReference>
<dbReference type="Gene3D" id="2.130.10.10">
    <property type="entry name" value="YVTN repeat-like/Quinoprotein amine dehydrogenase"/>
    <property type="match status" value="2"/>
</dbReference>
<comment type="subcellular location">
    <subcellularLocation>
        <location evidence="1">Cell projection</location>
        <location evidence="1">Cilium</location>
    </subcellularLocation>
</comment>
<dbReference type="Proteomes" id="UP000005203">
    <property type="component" value="Linkage group LG1"/>
</dbReference>
<dbReference type="SUPFAM" id="SSF101908">
    <property type="entry name" value="Putative isomerase YbhE"/>
    <property type="match status" value="1"/>
</dbReference>
<evidence type="ECO:0000313" key="6">
    <source>
        <dbReference type="EnsemblMetazoa" id="XP_026302049"/>
    </source>
</evidence>
<evidence type="ECO:0000256" key="1">
    <source>
        <dbReference type="ARBA" id="ARBA00004138"/>
    </source>
</evidence>
<dbReference type="EnsemblMetazoa" id="XM_026446264">
    <property type="protein sequence ID" value="XP_026302049"/>
    <property type="gene ID" value="LOC413693"/>
</dbReference>
<evidence type="ECO:0000313" key="8">
    <source>
        <dbReference type="RefSeq" id="XP_026302049.1"/>
    </source>
</evidence>
<dbReference type="InterPro" id="IPR036322">
    <property type="entry name" value="WD40_repeat_dom_sf"/>
</dbReference>
<dbReference type="InterPro" id="IPR015943">
    <property type="entry name" value="WD40/YVTN_repeat-like_dom_sf"/>
</dbReference>
<keyword evidence="7" id="KW-1185">Reference proteome</keyword>
<reference evidence="8" key="2">
    <citation type="submission" date="2025-04" db="UniProtKB">
        <authorList>
            <consortium name="RefSeq"/>
        </authorList>
    </citation>
    <scope>IDENTIFICATION</scope>
    <source>
        <strain evidence="8">DH4</strain>
        <tissue evidence="8">Whole body</tissue>
    </source>
</reference>
<evidence type="ECO:0000256" key="4">
    <source>
        <dbReference type="ARBA" id="ARBA00023273"/>
    </source>
</evidence>
<proteinExistence type="predicted"/>
<evidence type="ECO:0000313" key="7">
    <source>
        <dbReference type="Proteomes" id="UP000005203"/>
    </source>
</evidence>
<dbReference type="SUPFAM" id="SSF50978">
    <property type="entry name" value="WD40 repeat-like"/>
    <property type="match status" value="1"/>
</dbReference>
<dbReference type="InterPro" id="IPR050630">
    <property type="entry name" value="WD_repeat_EMAP"/>
</dbReference>
<dbReference type="Pfam" id="PF00400">
    <property type="entry name" value="WD40"/>
    <property type="match status" value="2"/>
</dbReference>
<name>A0A7M7MWI3_APIME</name>
<dbReference type="InterPro" id="IPR001680">
    <property type="entry name" value="WD40_rpt"/>
</dbReference>
<dbReference type="OrthoDB" id="4899631at2759"/>
<dbReference type="KEGG" id="ame:413693"/>
<keyword evidence="4" id="KW-0966">Cell projection</keyword>
<protein>
    <recommendedName>
        <fullName evidence="5">Cilia- and flagella-associated protein 251</fullName>
    </recommendedName>
</protein>
<dbReference type="SMART" id="SM00320">
    <property type="entry name" value="WD40"/>
    <property type="match status" value="8"/>
</dbReference>
<dbReference type="GeneID" id="413693"/>
<evidence type="ECO:0000256" key="5">
    <source>
        <dbReference type="ARBA" id="ARBA00040994"/>
    </source>
</evidence>
<dbReference type="PANTHER" id="PTHR13720:SF13">
    <property type="entry name" value="CILIA- AND FLAGELLA-ASSOCIATED PROTEIN 251"/>
    <property type="match status" value="1"/>
</dbReference>
<keyword evidence="3" id="KW-0677">Repeat</keyword>
<reference evidence="7" key="3">
    <citation type="submission" date="2025-05" db="UniProtKB">
        <authorList>
            <consortium name="RefSeq"/>
        </authorList>
    </citation>
    <scope>NUCLEOTIDE SEQUENCE [LARGE SCALE GENOMIC DNA]</scope>
    <source>
        <strain evidence="7">DH4</strain>
    </source>
</reference>
<evidence type="ECO:0000256" key="2">
    <source>
        <dbReference type="ARBA" id="ARBA00022574"/>
    </source>
</evidence>
<evidence type="ECO:0000256" key="3">
    <source>
        <dbReference type="ARBA" id="ARBA00022737"/>
    </source>
</evidence>
<dbReference type="RefSeq" id="XP_026302049.1">
    <property type="nucleotide sequence ID" value="XM_026446264.1"/>
</dbReference>
<accession>A0A7M7MWI3</accession>
<keyword evidence="2" id="KW-0853">WD repeat</keyword>
<organism evidence="6">
    <name type="scientific">Apis mellifera</name>
    <name type="common">Honeybee</name>
    <dbReference type="NCBI Taxonomy" id="7460"/>
    <lineage>
        <taxon>Eukaryota</taxon>
        <taxon>Metazoa</taxon>
        <taxon>Ecdysozoa</taxon>
        <taxon>Arthropoda</taxon>
        <taxon>Hexapoda</taxon>
        <taxon>Insecta</taxon>
        <taxon>Pterygota</taxon>
        <taxon>Neoptera</taxon>
        <taxon>Endopterygota</taxon>
        <taxon>Hymenoptera</taxon>
        <taxon>Apocrita</taxon>
        <taxon>Aculeata</taxon>
        <taxon>Apoidea</taxon>
        <taxon>Anthophila</taxon>
        <taxon>Apidae</taxon>
        <taxon>Apis</taxon>
    </lineage>
</organism>
<sequence length="1000" mass="115381">MRKKIKNPSKNPIFELLWSVGLNSDVPLINLTTKNRTLIAYSCSHIVIIYNYETKEALNLQGHKNTVRTLSTSMDGKWLLSADFEEDCVVVVWDTETGYKYIKKKKKRKKKLKIFFSSVPISTLFNPHGDQKMTAVKISPNAKYIVTVGNEFHQKVHFWLWTYGKDKPDSESKSYLKNHGNITGESPVNEYFHIFGTPYSYQKFPNLSFLESVEITEFDTNRIKEIAFNNDCSEEFVLIADYNVVFFKWEQEELKFYVPQILGKIRRYGIFNCSCFISKSLRVLTATTYGYVVVWDISADKDKTKSIANKNKERKYIKSVKLEKSSILVIVYKNGKIVTGSLNGRITFYDQDLKILYWCEHELLDGIRSISFDFSSSLLAPACESDCCLSGTVASIEIPTFKCRFIFRYTKVAILSFDVHPRRSNYVVTGDANGYMCLYDYEKRKIILREKTPPFPDFRPVMDKQVKSGHIIYITCPFSHEGLNGITALKYSQIGDILVCGLENGTLWMLHPITLEPIDKNPYKHSMQSIHKLAFSDCGEYLAYADNTLVVAVFKKNHKRTSNDDNIWNFIGKYRSHNADIKDILFGPATIESIVYRLFSIAEDKTLIEYNLKDSGPYPVPGLKILDVYKIENDAIPFCLEWYPHLGIEGFLAYSTSEYKFRLLNDMTKLIRGTFMGPLYGSPVKQIKILSSKDFKALKYMVFATDKEIGLQILPFDGNPYKTLGMIGHPHKITHICVNTNGNLLFTSGYNDPSILIWKIKYKSVDVLAHLGGKGLSPYYCLIEGGKNGWLIKEMQDLFYYSQILHQGENITSTRIISDKVNINELPSLMRSIGYYPSNEEIENFMGEVAYRDYAETGNLVDNINFEDFVKLYINHRPYSGISKNKILEAFRIFSNQLHEDDPFLTRDQFMRLLLGHAPYTIIKKHEMPFGEPLTVQEAFTYMKFLIGFEENFEQIDFEHETSMSLDFTFLPEMISYKYFITDILGIEFPEETRADDDLN</sequence>
<dbReference type="AlphaFoldDB" id="A0A7M7MWI3"/>
<accession>A0A8B8HHE8</accession>
<gene>
    <name evidence="8" type="primary">LOC413693</name>
</gene>
<dbReference type="PANTHER" id="PTHR13720">
    <property type="entry name" value="WD-40 REPEAT PROTEIN"/>
    <property type="match status" value="1"/>
</dbReference>
<keyword evidence="8" id="KW-0969">Cilium</keyword>
<reference evidence="6" key="1">
    <citation type="submission" date="2021-01" db="UniProtKB">
        <authorList>
            <consortium name="EnsemblMetazoa"/>
        </authorList>
    </citation>
    <scope>IDENTIFICATION</scope>
    <source>
        <strain evidence="6">DH4</strain>
    </source>
</reference>
<keyword evidence="8" id="KW-0282">Flagellum</keyword>
<dbReference type="GO" id="GO:0031514">
    <property type="term" value="C:motile cilium"/>
    <property type="evidence" value="ECO:0007669"/>
    <property type="project" value="TreeGrafter"/>
</dbReference>